<evidence type="ECO:0000313" key="9">
    <source>
        <dbReference type="Proteomes" id="UP001470230"/>
    </source>
</evidence>
<feature type="transmembrane region" description="Helical" evidence="6">
    <location>
        <begin position="43"/>
        <end position="64"/>
    </location>
</feature>
<evidence type="ECO:0000256" key="2">
    <source>
        <dbReference type="ARBA" id="ARBA00022692"/>
    </source>
</evidence>
<reference evidence="8 9" key="1">
    <citation type="submission" date="2024-04" db="EMBL/GenBank/DDBJ databases">
        <title>Tritrichomonas musculus Genome.</title>
        <authorList>
            <person name="Alves-Ferreira E."/>
            <person name="Grigg M."/>
            <person name="Lorenzi H."/>
            <person name="Galac M."/>
        </authorList>
    </citation>
    <scope>NUCLEOTIDE SEQUENCE [LARGE SCALE GENOMIC DNA]</scope>
    <source>
        <strain evidence="8 9">EAF2021</strain>
    </source>
</reference>
<dbReference type="Gene3D" id="1.10.3730.20">
    <property type="match status" value="1"/>
</dbReference>
<evidence type="ECO:0000256" key="5">
    <source>
        <dbReference type="SAM" id="MobiDB-lite"/>
    </source>
</evidence>
<evidence type="ECO:0000256" key="1">
    <source>
        <dbReference type="ARBA" id="ARBA00004141"/>
    </source>
</evidence>
<gene>
    <name evidence="8" type="ORF">M9Y10_008485</name>
</gene>
<feature type="transmembrane region" description="Helical" evidence="6">
    <location>
        <begin position="124"/>
        <end position="145"/>
    </location>
</feature>
<dbReference type="InterPro" id="IPR037185">
    <property type="entry name" value="EmrE-like"/>
</dbReference>
<comment type="subcellular location">
    <subcellularLocation>
        <location evidence="1">Membrane</location>
        <topology evidence="1">Multi-pass membrane protein</topology>
    </subcellularLocation>
</comment>
<protein>
    <recommendedName>
        <fullName evidence="7">Sugar phosphate transporter domain-containing protein</fullName>
    </recommendedName>
</protein>
<feature type="transmembrane region" description="Helical" evidence="6">
    <location>
        <begin position="249"/>
        <end position="268"/>
    </location>
</feature>
<evidence type="ECO:0000256" key="4">
    <source>
        <dbReference type="ARBA" id="ARBA00023136"/>
    </source>
</evidence>
<evidence type="ECO:0000259" key="7">
    <source>
        <dbReference type="Pfam" id="PF03151"/>
    </source>
</evidence>
<comment type="caution">
    <text evidence="8">The sequence shown here is derived from an EMBL/GenBank/DDBJ whole genome shotgun (WGS) entry which is preliminary data.</text>
</comment>
<feature type="transmembrane region" description="Helical" evidence="6">
    <location>
        <begin position="190"/>
        <end position="210"/>
    </location>
</feature>
<keyword evidence="9" id="KW-1185">Reference proteome</keyword>
<dbReference type="Pfam" id="PF03151">
    <property type="entry name" value="TPT"/>
    <property type="match status" value="1"/>
</dbReference>
<evidence type="ECO:0000256" key="6">
    <source>
        <dbReference type="SAM" id="Phobius"/>
    </source>
</evidence>
<evidence type="ECO:0000256" key="3">
    <source>
        <dbReference type="ARBA" id="ARBA00022989"/>
    </source>
</evidence>
<sequence length="296" mass="33375">MSFIHMLFSSYLGWIISADFDFIPQNEKFKDIRSQPGFEKKTFIRICLLSLIFTLNIVFGNSSLKYCSVAFVQVVRAIIPLITMVLSLIFLKAHYTFIQYVSCLVICIGVAFSCFGEINLTPVGLFVTVFGCFLSSLKSITVKLSLSGQYELHSLDLLARISPIAAIEMFFLALYKEEPEQMKKSDKFEASIYCFFGVMLTGVIAFFLNLTNFLATAHTSPLTVTIVGCIKQVVTIVLSVIIFDKRLTTLNWIGIVITTIGSLWYSLIKLQKPKPQPQRNLDSQNPIQQNVLPQEK</sequence>
<keyword evidence="2 6" id="KW-0812">Transmembrane</keyword>
<feature type="domain" description="Sugar phosphate transporter" evidence="7">
    <location>
        <begin position="31"/>
        <end position="266"/>
    </location>
</feature>
<dbReference type="Proteomes" id="UP001470230">
    <property type="component" value="Unassembled WGS sequence"/>
</dbReference>
<feature type="transmembrane region" description="Helical" evidence="6">
    <location>
        <begin position="222"/>
        <end position="243"/>
    </location>
</feature>
<accession>A0ABR2IZC3</accession>
<name>A0ABR2IZC3_9EUKA</name>
<feature type="region of interest" description="Disordered" evidence="5">
    <location>
        <begin position="275"/>
        <end position="296"/>
    </location>
</feature>
<feature type="compositionally biased region" description="Polar residues" evidence="5">
    <location>
        <begin position="277"/>
        <end position="296"/>
    </location>
</feature>
<dbReference type="InterPro" id="IPR050186">
    <property type="entry name" value="TPT_transporter"/>
</dbReference>
<proteinExistence type="predicted"/>
<keyword evidence="3 6" id="KW-1133">Transmembrane helix</keyword>
<dbReference type="PANTHER" id="PTHR11132">
    <property type="entry name" value="SOLUTE CARRIER FAMILY 35"/>
    <property type="match status" value="1"/>
</dbReference>
<dbReference type="EMBL" id="JAPFFF010000014">
    <property type="protein sequence ID" value="KAK8870599.1"/>
    <property type="molecule type" value="Genomic_DNA"/>
</dbReference>
<dbReference type="SUPFAM" id="SSF103481">
    <property type="entry name" value="Multidrug resistance efflux transporter EmrE"/>
    <property type="match status" value="2"/>
</dbReference>
<organism evidence="8 9">
    <name type="scientific">Tritrichomonas musculus</name>
    <dbReference type="NCBI Taxonomy" id="1915356"/>
    <lineage>
        <taxon>Eukaryota</taxon>
        <taxon>Metamonada</taxon>
        <taxon>Parabasalia</taxon>
        <taxon>Tritrichomonadida</taxon>
        <taxon>Tritrichomonadidae</taxon>
        <taxon>Tritrichomonas</taxon>
    </lineage>
</organism>
<dbReference type="InterPro" id="IPR004853">
    <property type="entry name" value="Sugar_P_trans_dom"/>
</dbReference>
<keyword evidence="4 6" id="KW-0472">Membrane</keyword>
<evidence type="ECO:0000313" key="8">
    <source>
        <dbReference type="EMBL" id="KAK8870599.1"/>
    </source>
</evidence>
<feature type="transmembrane region" description="Helical" evidence="6">
    <location>
        <begin position="157"/>
        <end position="175"/>
    </location>
</feature>
<feature type="transmembrane region" description="Helical" evidence="6">
    <location>
        <begin position="70"/>
        <end position="90"/>
    </location>
</feature>
<feature type="transmembrane region" description="Helical" evidence="6">
    <location>
        <begin position="97"/>
        <end position="118"/>
    </location>
</feature>